<dbReference type="EMBL" id="AP035768">
    <property type="protein sequence ID" value="BFO17289.1"/>
    <property type="molecule type" value="Genomic_DNA"/>
</dbReference>
<dbReference type="PANTHER" id="PTHR40277:SF1">
    <property type="entry name" value="BLL5419 PROTEIN"/>
    <property type="match status" value="1"/>
</dbReference>
<reference evidence="2" key="2">
    <citation type="submission" date="2024-07" db="EMBL/GenBank/DDBJ databases">
        <title>Streptomyces haneummycinica sp. nov., a new antibiotic-producing actinobacterium isolated from marine sediment.</title>
        <authorList>
            <person name="Uemura M."/>
            <person name="Hamada M."/>
            <person name="Hirano S."/>
            <person name="Kobayashi K."/>
            <person name="Ohshiro T."/>
            <person name="Kobayashi T."/>
            <person name="Terahara T."/>
        </authorList>
    </citation>
    <scope>NUCLEOTIDE SEQUENCE</scope>
    <source>
        <strain evidence="2">KM77-8</strain>
    </source>
</reference>
<protein>
    <submittedName>
        <fullName evidence="2">Uncharacterized protein</fullName>
    </submittedName>
</protein>
<feature type="compositionally biased region" description="Gly residues" evidence="1">
    <location>
        <begin position="110"/>
        <end position="122"/>
    </location>
</feature>
<gene>
    <name evidence="2" type="ORF">SHKM778_36770</name>
</gene>
<evidence type="ECO:0000256" key="1">
    <source>
        <dbReference type="SAM" id="MobiDB-lite"/>
    </source>
</evidence>
<accession>A0AAT9HIQ4</accession>
<sequence length="129" mass="13119">MNARSRARLGALGGVVILAVLVWRVDTRALGRGCAGSTGDAAGGGRDRGRDHRLQRVAVGGRGPGVGIRLPFGAAVADYYRALFLNAALPGGVLGDVHRAVRHGQSAGDMGRGCGRWCGSGPPGSSRCS</sequence>
<dbReference type="AlphaFoldDB" id="A0AAT9HIQ4"/>
<organism evidence="2">
    <name type="scientific">Streptomyces haneummycinicus</name>
    <dbReference type="NCBI Taxonomy" id="3074435"/>
    <lineage>
        <taxon>Bacteria</taxon>
        <taxon>Bacillati</taxon>
        <taxon>Actinomycetota</taxon>
        <taxon>Actinomycetes</taxon>
        <taxon>Kitasatosporales</taxon>
        <taxon>Streptomycetaceae</taxon>
        <taxon>Streptomyces</taxon>
    </lineage>
</organism>
<reference evidence="2" key="1">
    <citation type="submission" date="2024-06" db="EMBL/GenBank/DDBJ databases">
        <authorList>
            <consortium name="consrtm"/>
            <person name="Uemura M."/>
            <person name="Terahara T."/>
        </authorList>
    </citation>
    <scope>NUCLEOTIDE SEQUENCE</scope>
    <source>
        <strain evidence="2">KM77-8</strain>
    </source>
</reference>
<feature type="region of interest" description="Disordered" evidence="1">
    <location>
        <begin position="105"/>
        <end position="129"/>
    </location>
</feature>
<proteinExistence type="predicted"/>
<evidence type="ECO:0000313" key="2">
    <source>
        <dbReference type="EMBL" id="BFO17289.1"/>
    </source>
</evidence>
<name>A0AAT9HIQ4_9ACTN</name>
<dbReference type="PANTHER" id="PTHR40277">
    <property type="entry name" value="BLL5419 PROTEIN"/>
    <property type="match status" value="1"/>
</dbReference>